<sequence>MENRQRIGSFRATKAGFDEFVGDNPFMKLEISPEGVRLYKKGTVFGWKEHRFMEMESLAKWNIRRDGIVFVTYTQDSELFSCSSALAQEVNKALQKHATLKRKDVKKQEQEDIIVNPFEDDLVGQNFSNPLAEES</sequence>
<organism evidence="1 2">
    <name type="scientific">Capsaspora owczarzaki (strain ATCC 30864)</name>
    <dbReference type="NCBI Taxonomy" id="595528"/>
    <lineage>
        <taxon>Eukaryota</taxon>
        <taxon>Filasterea</taxon>
        <taxon>Capsaspora</taxon>
    </lineage>
</organism>
<dbReference type="EMBL" id="KE346365">
    <property type="protein sequence ID" value="KJE93468.1"/>
    <property type="molecule type" value="Genomic_DNA"/>
</dbReference>
<evidence type="ECO:0000313" key="2">
    <source>
        <dbReference type="Proteomes" id="UP000008743"/>
    </source>
</evidence>
<reference evidence="2" key="1">
    <citation type="submission" date="2011-02" db="EMBL/GenBank/DDBJ databases">
        <title>The Genome Sequence of Capsaspora owczarzaki ATCC 30864.</title>
        <authorList>
            <person name="Russ C."/>
            <person name="Cuomo C."/>
            <person name="Burger G."/>
            <person name="Gray M.W."/>
            <person name="Holland P.W.H."/>
            <person name="King N."/>
            <person name="Lang F.B.F."/>
            <person name="Roger A.J."/>
            <person name="Ruiz-Trillo I."/>
            <person name="Young S.K."/>
            <person name="Zeng Q."/>
            <person name="Gargeya S."/>
            <person name="Alvarado L."/>
            <person name="Berlin A."/>
            <person name="Chapman S.B."/>
            <person name="Chen Z."/>
            <person name="Freedman E."/>
            <person name="Gellesch M."/>
            <person name="Goldberg J."/>
            <person name="Griggs A."/>
            <person name="Gujja S."/>
            <person name="Heilman E."/>
            <person name="Heiman D."/>
            <person name="Howarth C."/>
            <person name="Mehta T."/>
            <person name="Neiman D."/>
            <person name="Pearson M."/>
            <person name="Roberts A."/>
            <person name="Saif S."/>
            <person name="Shea T."/>
            <person name="Shenoy N."/>
            <person name="Sisk P."/>
            <person name="Stolte C."/>
            <person name="Sykes S."/>
            <person name="White J."/>
            <person name="Yandava C."/>
            <person name="Haas B."/>
            <person name="Nusbaum C."/>
            <person name="Birren B."/>
        </authorList>
    </citation>
    <scope>NUCLEOTIDE SEQUENCE</scope>
    <source>
        <strain evidence="2">ATCC 30864</strain>
    </source>
</reference>
<evidence type="ECO:0000313" key="1">
    <source>
        <dbReference type="EMBL" id="KJE93468.1"/>
    </source>
</evidence>
<proteinExistence type="predicted"/>
<gene>
    <name evidence="1" type="ORF">CAOG_004256</name>
</gene>
<dbReference type="InParanoid" id="A0A0D2WQV8"/>
<accession>A0A0D2WQV8</accession>
<dbReference type="RefSeq" id="XP_004348081.1">
    <property type="nucleotide sequence ID" value="XM_004348031.2"/>
</dbReference>
<protein>
    <submittedName>
        <fullName evidence="1">Uncharacterized protein</fullName>
    </submittedName>
</protein>
<name>A0A0D2WQV8_CAPO3</name>
<dbReference type="AlphaFoldDB" id="A0A0D2WQV8"/>
<dbReference type="Proteomes" id="UP000008743">
    <property type="component" value="Unassembled WGS sequence"/>
</dbReference>
<keyword evidence="2" id="KW-1185">Reference proteome</keyword>